<dbReference type="RefSeq" id="WP_207339496.1">
    <property type="nucleotide sequence ID" value="NZ_CP074405.1"/>
</dbReference>
<accession>A0ABX8D4F8</accession>
<dbReference type="PANTHER" id="PTHR42760">
    <property type="entry name" value="SHORT-CHAIN DEHYDROGENASES/REDUCTASES FAMILY MEMBER"/>
    <property type="match status" value="1"/>
</dbReference>
<reference evidence="3 4" key="1">
    <citation type="submission" date="2021-05" db="EMBL/GenBank/DDBJ databases">
        <title>Novel species in genus Cellulomonas.</title>
        <authorList>
            <person name="Zhang G."/>
        </authorList>
    </citation>
    <scope>NUCLEOTIDE SEQUENCE [LARGE SCALE GENOMIC DNA]</scope>
    <source>
        <strain evidence="4">zg-ZUI222</strain>
    </source>
</reference>
<dbReference type="EMBL" id="CP074405">
    <property type="protein sequence ID" value="QVI61923.1"/>
    <property type="molecule type" value="Genomic_DNA"/>
</dbReference>
<gene>
    <name evidence="3" type="ORF">KG103_16060</name>
</gene>
<dbReference type="InterPro" id="IPR057326">
    <property type="entry name" value="KR_dom"/>
</dbReference>
<dbReference type="InterPro" id="IPR002347">
    <property type="entry name" value="SDR_fam"/>
</dbReference>
<dbReference type="SMART" id="SM00822">
    <property type="entry name" value="PKS_KR"/>
    <property type="match status" value="1"/>
</dbReference>
<comment type="similarity">
    <text evidence="1">Belongs to the short-chain dehydrogenases/reductases (SDR) family.</text>
</comment>
<feature type="domain" description="Ketoreductase" evidence="2">
    <location>
        <begin position="8"/>
        <end position="198"/>
    </location>
</feature>
<organism evidence="3 4">
    <name type="scientific">Cellulomonas wangleii</name>
    <dbReference type="NCBI Taxonomy" id="2816956"/>
    <lineage>
        <taxon>Bacteria</taxon>
        <taxon>Bacillati</taxon>
        <taxon>Actinomycetota</taxon>
        <taxon>Actinomycetes</taxon>
        <taxon>Micrococcales</taxon>
        <taxon>Cellulomonadaceae</taxon>
        <taxon>Cellulomonas</taxon>
    </lineage>
</organism>
<sequence>MTGPTTPRVALVTGGNRGLGRASALALAAAGTDVVLTYRQHEDEAHAVVADVEALGRRAAALRLDTSDLAAVDAFPARLAAVLHEQRGRGTLDVLLNNAGLSLATPLGGTTADDLQTLFDVHVRGVFLLTQGLVPMLADGGRVITVSSGLARFVQPGDHAGYAAMKAAVEALTRYWAAELGGRGITVNVVAPGPVATDFSGGVVRDTAGLRDALASQTALGRVGEAEDIGAVVAAIASPAFAWVTGQRVEASGGMRL</sequence>
<evidence type="ECO:0000259" key="2">
    <source>
        <dbReference type="SMART" id="SM00822"/>
    </source>
</evidence>
<dbReference type="PANTHER" id="PTHR42760:SF53">
    <property type="entry name" value="BLR4183 PROTEIN"/>
    <property type="match status" value="1"/>
</dbReference>
<dbReference type="Pfam" id="PF13561">
    <property type="entry name" value="adh_short_C2"/>
    <property type="match status" value="1"/>
</dbReference>
<dbReference type="PRINTS" id="PR00081">
    <property type="entry name" value="GDHRDH"/>
</dbReference>
<evidence type="ECO:0000313" key="4">
    <source>
        <dbReference type="Proteomes" id="UP000677804"/>
    </source>
</evidence>
<dbReference type="Gene3D" id="3.40.50.720">
    <property type="entry name" value="NAD(P)-binding Rossmann-like Domain"/>
    <property type="match status" value="1"/>
</dbReference>
<name>A0ABX8D4F8_9CELL</name>
<dbReference type="SUPFAM" id="SSF51735">
    <property type="entry name" value="NAD(P)-binding Rossmann-fold domains"/>
    <property type="match status" value="1"/>
</dbReference>
<dbReference type="InterPro" id="IPR036291">
    <property type="entry name" value="NAD(P)-bd_dom_sf"/>
</dbReference>
<dbReference type="PRINTS" id="PR00080">
    <property type="entry name" value="SDRFAMILY"/>
</dbReference>
<dbReference type="Proteomes" id="UP000677804">
    <property type="component" value="Chromosome"/>
</dbReference>
<proteinExistence type="inferred from homology"/>
<protein>
    <submittedName>
        <fullName evidence="3">SDR family oxidoreductase</fullName>
    </submittedName>
</protein>
<evidence type="ECO:0000313" key="3">
    <source>
        <dbReference type="EMBL" id="QVI61923.1"/>
    </source>
</evidence>
<keyword evidence="4" id="KW-1185">Reference proteome</keyword>
<evidence type="ECO:0000256" key="1">
    <source>
        <dbReference type="ARBA" id="ARBA00006484"/>
    </source>
</evidence>